<dbReference type="GO" id="GO:0001682">
    <property type="term" value="P:tRNA 5'-leader removal"/>
    <property type="evidence" value="ECO:0007669"/>
    <property type="project" value="UniProtKB-UniRule"/>
</dbReference>
<feature type="region of interest" description="Disordered" evidence="8">
    <location>
        <begin position="132"/>
        <end position="154"/>
    </location>
</feature>
<evidence type="ECO:0000256" key="6">
    <source>
        <dbReference type="HAMAP-Rule" id="MF_00227"/>
    </source>
</evidence>
<dbReference type="InterPro" id="IPR000100">
    <property type="entry name" value="RNase_P"/>
</dbReference>
<dbReference type="EC" id="3.1.26.5" evidence="6 7"/>
<dbReference type="Gene3D" id="3.30.230.10">
    <property type="match status" value="1"/>
</dbReference>
<evidence type="ECO:0000256" key="7">
    <source>
        <dbReference type="NCBIfam" id="TIGR00188"/>
    </source>
</evidence>
<evidence type="ECO:0000313" key="10">
    <source>
        <dbReference type="Proteomes" id="UP000033652"/>
    </source>
</evidence>
<dbReference type="PANTHER" id="PTHR33992">
    <property type="entry name" value="RIBONUCLEASE P PROTEIN COMPONENT"/>
    <property type="match status" value="1"/>
</dbReference>
<evidence type="ECO:0000256" key="1">
    <source>
        <dbReference type="ARBA" id="ARBA00022694"/>
    </source>
</evidence>
<dbReference type="NCBIfam" id="TIGR00188">
    <property type="entry name" value="rnpA"/>
    <property type="match status" value="1"/>
</dbReference>
<evidence type="ECO:0000256" key="3">
    <source>
        <dbReference type="ARBA" id="ARBA00022759"/>
    </source>
</evidence>
<comment type="catalytic activity">
    <reaction evidence="6">
        <text>Endonucleolytic cleavage of RNA, removing 5'-extranucleotides from tRNA precursor.</text>
        <dbReference type="EC" id="3.1.26.5"/>
    </reaction>
</comment>
<gene>
    <name evidence="6" type="primary">rnpA</name>
    <name evidence="9" type="ORF">JF68_13790</name>
</gene>
<dbReference type="GO" id="GO:0000049">
    <property type="term" value="F:tRNA binding"/>
    <property type="evidence" value="ECO:0007669"/>
    <property type="project" value="UniProtKB-UniRule"/>
</dbReference>
<comment type="function">
    <text evidence="6">RNaseP catalyzes the removal of the 5'-leader sequence from pre-tRNA to produce the mature 5'-terminus. It can also cleave other RNA substrates such as 4.5S RNA. The protein component plays an auxiliary but essential role in vivo by binding to the 5'-leader sequence and broadening the substrate specificity of the ribozyme.</text>
</comment>
<comment type="caution">
    <text evidence="9">The sequence shown here is derived from an EMBL/GenBank/DDBJ whole genome shotgun (WGS) entry which is preliminary data.</text>
</comment>
<dbReference type="GO" id="GO:0004526">
    <property type="term" value="F:ribonuclease P activity"/>
    <property type="evidence" value="ECO:0007669"/>
    <property type="project" value="UniProtKB-UniRule"/>
</dbReference>
<keyword evidence="4 6" id="KW-0378">Hydrolase</keyword>
<dbReference type="InterPro" id="IPR020568">
    <property type="entry name" value="Ribosomal_Su5_D2-typ_SF"/>
</dbReference>
<dbReference type="RefSeq" id="WP_081830847.1">
    <property type="nucleotide sequence ID" value="NZ_BTXK01000001.1"/>
</dbReference>
<dbReference type="PANTHER" id="PTHR33992:SF1">
    <property type="entry name" value="RIBONUCLEASE P PROTEIN COMPONENT"/>
    <property type="match status" value="1"/>
</dbReference>
<dbReference type="HAMAP" id="MF_00227">
    <property type="entry name" value="RNase_P"/>
    <property type="match status" value="1"/>
</dbReference>
<organism evidence="9 10">
    <name type="scientific">Bifidobacterium coryneforme</name>
    <dbReference type="NCBI Taxonomy" id="1687"/>
    <lineage>
        <taxon>Bacteria</taxon>
        <taxon>Bacillati</taxon>
        <taxon>Actinomycetota</taxon>
        <taxon>Actinomycetes</taxon>
        <taxon>Bifidobacteriales</taxon>
        <taxon>Bifidobacteriaceae</taxon>
        <taxon>Bifidobacterium</taxon>
    </lineage>
</organism>
<dbReference type="AlphaFoldDB" id="A0ABD4AE16"/>
<dbReference type="Pfam" id="PF00825">
    <property type="entry name" value="Ribonuclease_P"/>
    <property type="match status" value="1"/>
</dbReference>
<name>A0ABD4AE16_9BIFI</name>
<evidence type="ECO:0000313" key="9">
    <source>
        <dbReference type="EMBL" id="KJY52925.1"/>
    </source>
</evidence>
<dbReference type="EMBL" id="JXBX01000010">
    <property type="protein sequence ID" value="KJY52925.1"/>
    <property type="molecule type" value="Genomic_DNA"/>
</dbReference>
<keyword evidence="2 6" id="KW-0540">Nuclease</keyword>
<protein>
    <recommendedName>
        <fullName evidence="6 7">Ribonuclease P protein component</fullName>
        <shortName evidence="6">RNase P protein</shortName>
        <shortName evidence="6">RNaseP protein</shortName>
        <ecNumber evidence="6 7">3.1.26.5</ecNumber>
    </recommendedName>
    <alternativeName>
        <fullName evidence="6">Protein C5</fullName>
    </alternativeName>
</protein>
<evidence type="ECO:0000256" key="5">
    <source>
        <dbReference type="ARBA" id="ARBA00022884"/>
    </source>
</evidence>
<sequence>MERLKSHRDFTTVLRRRRRVSSHDLVIHYLIPDSVAVTSPPARGDQAACDELVQDRRRMGLAVSKSVGNAVTRNKVKRRFRQLARAKEGLLPSCCDLVIRAKPGAADVPFQDLDQQMDRLFRDLTLRVGGGRSVPGGAGRADHLTNETGEAGVA</sequence>
<dbReference type="SUPFAM" id="SSF54211">
    <property type="entry name" value="Ribosomal protein S5 domain 2-like"/>
    <property type="match status" value="1"/>
</dbReference>
<keyword evidence="1 6" id="KW-0819">tRNA processing</keyword>
<dbReference type="InterPro" id="IPR014721">
    <property type="entry name" value="Ribsml_uS5_D2-typ_fold_subgr"/>
</dbReference>
<proteinExistence type="inferred from homology"/>
<keyword evidence="3 6" id="KW-0255">Endonuclease</keyword>
<keyword evidence="5 6" id="KW-0694">RNA-binding</keyword>
<reference evidence="9 10" key="1">
    <citation type="submission" date="2014-12" db="EMBL/GenBank/DDBJ databases">
        <title>Comparative genomics of the lactic acid bacteria isolated from the honey bee gut.</title>
        <authorList>
            <person name="Ellegaard K.M."/>
            <person name="Tamarit D."/>
            <person name="Javelind E."/>
            <person name="Olofsson T."/>
            <person name="Andersson S.G."/>
            <person name="Vasquez A."/>
        </authorList>
    </citation>
    <scope>NUCLEOTIDE SEQUENCE [LARGE SCALE GENOMIC DNA]</scope>
    <source>
        <strain evidence="9 10">Bma6</strain>
    </source>
</reference>
<evidence type="ECO:0000256" key="8">
    <source>
        <dbReference type="SAM" id="MobiDB-lite"/>
    </source>
</evidence>
<evidence type="ECO:0000256" key="4">
    <source>
        <dbReference type="ARBA" id="ARBA00022801"/>
    </source>
</evidence>
<comment type="similarity">
    <text evidence="6">Belongs to the RnpA family.</text>
</comment>
<accession>A0ABD4AE16</accession>
<dbReference type="Proteomes" id="UP000033652">
    <property type="component" value="Unassembled WGS sequence"/>
</dbReference>
<evidence type="ECO:0000256" key="2">
    <source>
        <dbReference type="ARBA" id="ARBA00022722"/>
    </source>
</evidence>
<comment type="subunit">
    <text evidence="6">Consists of a catalytic RNA component (M1 or rnpB) and a protein subunit.</text>
</comment>